<dbReference type="EMBL" id="NPEU01000012">
    <property type="protein sequence ID" value="RAI41660.1"/>
    <property type="molecule type" value="Genomic_DNA"/>
</dbReference>
<protein>
    <recommendedName>
        <fullName evidence="5">LacI family transcriptional regulator</fullName>
    </recommendedName>
</protein>
<reference evidence="3 4" key="1">
    <citation type="submission" date="2017-07" db="EMBL/GenBank/DDBJ databases">
        <title>Draft Genome Sequences of Select Purple Nonsulfur Bacteria.</title>
        <authorList>
            <person name="Lasarre B."/>
            <person name="Mckinlay J.B."/>
        </authorList>
    </citation>
    <scope>NUCLEOTIDE SEQUENCE [LARGE SCALE GENOMIC DNA]</scope>
    <source>
        <strain evidence="3 4">DSM 11907</strain>
    </source>
</reference>
<name>A0A327KRT4_9BRAD</name>
<dbReference type="RefSeq" id="WP_111355439.1">
    <property type="nucleotide sequence ID" value="NZ_NHSK01000135.1"/>
</dbReference>
<dbReference type="Gene3D" id="3.40.190.150">
    <property type="entry name" value="Bordetella uptake gene, domain 1"/>
    <property type="match status" value="1"/>
</dbReference>
<proteinExistence type="inferred from homology"/>
<evidence type="ECO:0008006" key="5">
    <source>
        <dbReference type="Google" id="ProtNLM"/>
    </source>
</evidence>
<dbReference type="PANTHER" id="PTHR42928">
    <property type="entry name" value="TRICARBOXYLATE-BINDING PROTEIN"/>
    <property type="match status" value="1"/>
</dbReference>
<gene>
    <name evidence="3" type="ORF">CH338_02415</name>
</gene>
<organism evidence="3 4">
    <name type="scientific">Rhodoplanes elegans</name>
    <dbReference type="NCBI Taxonomy" id="29408"/>
    <lineage>
        <taxon>Bacteria</taxon>
        <taxon>Pseudomonadati</taxon>
        <taxon>Pseudomonadota</taxon>
        <taxon>Alphaproteobacteria</taxon>
        <taxon>Hyphomicrobiales</taxon>
        <taxon>Nitrobacteraceae</taxon>
        <taxon>Rhodoplanes</taxon>
    </lineage>
</organism>
<dbReference type="Pfam" id="PF03401">
    <property type="entry name" value="TctC"/>
    <property type="match status" value="1"/>
</dbReference>
<dbReference type="Gene3D" id="3.40.190.10">
    <property type="entry name" value="Periplasmic binding protein-like II"/>
    <property type="match status" value="1"/>
</dbReference>
<evidence type="ECO:0000256" key="2">
    <source>
        <dbReference type="SAM" id="SignalP"/>
    </source>
</evidence>
<evidence type="ECO:0000313" key="3">
    <source>
        <dbReference type="EMBL" id="RAI41660.1"/>
    </source>
</evidence>
<dbReference type="PIRSF" id="PIRSF017082">
    <property type="entry name" value="YflP"/>
    <property type="match status" value="1"/>
</dbReference>
<dbReference type="AlphaFoldDB" id="A0A327KRT4"/>
<keyword evidence="2" id="KW-0732">Signal</keyword>
<dbReference type="Proteomes" id="UP000248863">
    <property type="component" value="Unassembled WGS sequence"/>
</dbReference>
<evidence type="ECO:0000256" key="1">
    <source>
        <dbReference type="ARBA" id="ARBA00006987"/>
    </source>
</evidence>
<feature type="chain" id="PRO_5016301453" description="LacI family transcriptional regulator" evidence="2">
    <location>
        <begin position="34"/>
        <end position="342"/>
    </location>
</feature>
<dbReference type="PANTHER" id="PTHR42928:SF5">
    <property type="entry name" value="BLR1237 PROTEIN"/>
    <property type="match status" value="1"/>
</dbReference>
<comment type="caution">
    <text evidence="3">The sequence shown here is derived from an EMBL/GenBank/DDBJ whole genome shotgun (WGS) entry which is preliminary data.</text>
</comment>
<dbReference type="InterPro" id="IPR005064">
    <property type="entry name" value="BUG"/>
</dbReference>
<keyword evidence="4" id="KW-1185">Reference proteome</keyword>
<sequence>MTLLDFKPRAPTARRAKAVTTTIAAGAALLAMALPGAAQTSGSDAAGAYPSQLVKIIVPFGAGSITDNLARILADKLGEMWKQQVIVENRPGLTGTTAAAKSQADGYTLMLTSNGHTVAGTVNKNIQFDPVKDFVGVGKVASVPLVAIVPPELGVKSLPEFLAMAKEKPGKLNFSSAGVASTSFLGSELMRQSAGVNIVHVPYKGVPDAVTAVVRNDAQLYFAPIPNAQELATAGKVRMIAINSNTRSAKLPDIATVKEAVPSYDYDSWFAVMAPAGTPKAIVAKVNADMAKVLRMPDVVEKLDTLGAVASPGTPDALDKQLAHETEFYAKVMREAGLGGTN</sequence>
<feature type="signal peptide" evidence="2">
    <location>
        <begin position="1"/>
        <end position="33"/>
    </location>
</feature>
<comment type="similarity">
    <text evidence="1">Belongs to the UPF0065 (bug) family.</text>
</comment>
<accession>A0A327KRT4</accession>
<dbReference type="OrthoDB" id="8153547at2"/>
<dbReference type="SUPFAM" id="SSF53850">
    <property type="entry name" value="Periplasmic binding protein-like II"/>
    <property type="match status" value="1"/>
</dbReference>
<evidence type="ECO:0000313" key="4">
    <source>
        <dbReference type="Proteomes" id="UP000248863"/>
    </source>
</evidence>
<dbReference type="InterPro" id="IPR042100">
    <property type="entry name" value="Bug_dom1"/>
</dbReference>